<gene>
    <name evidence="4" type="ORF">FD17_GL000984</name>
</gene>
<feature type="active site" description="Proton donor/acceptor" evidence="1">
    <location>
        <position position="86"/>
    </location>
</feature>
<dbReference type="Proteomes" id="UP000051581">
    <property type="component" value="Unassembled WGS sequence"/>
</dbReference>
<comment type="caution">
    <text evidence="4">The sequence shown here is derived from an EMBL/GenBank/DDBJ whole genome shotgun (WGS) entry which is preliminary data.</text>
</comment>
<dbReference type="InterPro" id="IPR029033">
    <property type="entry name" value="His_PPase_superfam"/>
</dbReference>
<dbReference type="EMBL" id="AZEA01000002">
    <property type="protein sequence ID" value="KRK89401.1"/>
    <property type="molecule type" value="Genomic_DNA"/>
</dbReference>
<evidence type="ECO:0000256" key="3">
    <source>
        <dbReference type="PIRSR" id="PIRSR613078-3"/>
    </source>
</evidence>
<proteinExistence type="predicted"/>
<feature type="binding site" evidence="2">
    <location>
        <position position="59"/>
    </location>
    <ligand>
        <name>substrate</name>
    </ligand>
</feature>
<dbReference type="AlphaFoldDB" id="A0A0R1L8Z8"/>
<feature type="site" description="Transition state stabilizer" evidence="3">
    <location>
        <position position="170"/>
    </location>
</feature>
<dbReference type="PATRIC" id="fig|1423808.3.peg.993"/>
<evidence type="ECO:0000313" key="5">
    <source>
        <dbReference type="Proteomes" id="UP000051581"/>
    </source>
</evidence>
<evidence type="ECO:0000256" key="2">
    <source>
        <dbReference type="PIRSR" id="PIRSR613078-2"/>
    </source>
</evidence>
<keyword evidence="5" id="KW-1185">Reference proteome</keyword>
<dbReference type="PANTHER" id="PTHR48100">
    <property type="entry name" value="BROAD-SPECIFICITY PHOSPHATASE YOR283W-RELATED"/>
    <property type="match status" value="1"/>
</dbReference>
<dbReference type="GO" id="GO:0016791">
    <property type="term" value="F:phosphatase activity"/>
    <property type="evidence" value="ECO:0007669"/>
    <property type="project" value="TreeGrafter"/>
</dbReference>
<dbReference type="GO" id="GO:0005737">
    <property type="term" value="C:cytoplasm"/>
    <property type="evidence" value="ECO:0007669"/>
    <property type="project" value="TreeGrafter"/>
</dbReference>
<accession>A0A0R1L8Z8</accession>
<sequence>MTISLYFVRHGQTYLNKYHRIQGVIDSPLTDKGIEDAIDAGKRLKKIPFDAAYSSDTSRAMKTGTLILKENPSQVNDPVPVAAFRELNFGYYEGEDDVKTWHTIGGPIGINSFHGLIAEFGISKAEDMIAAADPYKDAESGDAFWKRLKPAIDEVVAKAKDGDKILLATHGTLIRNVVSKWSDIPVDVSTKNGSVTKVNWDGKNYSVEYFNNVSEDL</sequence>
<dbReference type="Gene3D" id="3.40.50.1240">
    <property type="entry name" value="Phosphoglycerate mutase-like"/>
    <property type="match status" value="1"/>
</dbReference>
<dbReference type="InterPro" id="IPR050275">
    <property type="entry name" value="PGM_Phosphatase"/>
</dbReference>
<reference evidence="4 5" key="1">
    <citation type="journal article" date="2015" name="Genome Announc.">
        <title>Expanding the biotechnology potential of lactobacilli through comparative genomics of 213 strains and associated genera.</title>
        <authorList>
            <person name="Sun Z."/>
            <person name="Harris H.M."/>
            <person name="McCann A."/>
            <person name="Guo C."/>
            <person name="Argimon S."/>
            <person name="Zhang W."/>
            <person name="Yang X."/>
            <person name="Jeffery I.B."/>
            <person name="Cooney J.C."/>
            <person name="Kagawa T.F."/>
            <person name="Liu W."/>
            <person name="Song Y."/>
            <person name="Salvetti E."/>
            <person name="Wrobel A."/>
            <person name="Rasinkangas P."/>
            <person name="Parkhill J."/>
            <person name="Rea M.C."/>
            <person name="O'Sullivan O."/>
            <person name="Ritari J."/>
            <person name="Douillard F.P."/>
            <person name="Paul Ross R."/>
            <person name="Yang R."/>
            <person name="Briner A.E."/>
            <person name="Felis G.E."/>
            <person name="de Vos W.M."/>
            <person name="Barrangou R."/>
            <person name="Klaenhammer T.R."/>
            <person name="Caufield P.W."/>
            <person name="Cui Y."/>
            <person name="Zhang H."/>
            <person name="O'Toole P.W."/>
        </authorList>
    </citation>
    <scope>NUCLEOTIDE SEQUENCE [LARGE SCALE GENOMIC DNA]</scope>
    <source>
        <strain evidence="4 5">DSM 19904</strain>
    </source>
</reference>
<dbReference type="PANTHER" id="PTHR48100:SF9">
    <property type="entry name" value="PHOSPHOGLYCERATE MUTASE 2 PARALOG"/>
    <property type="match status" value="1"/>
</dbReference>
<dbReference type="InterPro" id="IPR013078">
    <property type="entry name" value="His_Pase_superF_clade-1"/>
</dbReference>
<organism evidence="4 5">
    <name type="scientific">Lentilactobacillus sunkii DSM 19904</name>
    <dbReference type="NCBI Taxonomy" id="1423808"/>
    <lineage>
        <taxon>Bacteria</taxon>
        <taxon>Bacillati</taxon>
        <taxon>Bacillota</taxon>
        <taxon>Bacilli</taxon>
        <taxon>Lactobacillales</taxon>
        <taxon>Lactobacillaceae</taxon>
        <taxon>Lentilactobacillus</taxon>
    </lineage>
</organism>
<evidence type="ECO:0000313" key="4">
    <source>
        <dbReference type="EMBL" id="KRK89401.1"/>
    </source>
</evidence>
<protein>
    <submittedName>
        <fullName evidence="4">Phosphoglycerate mutase</fullName>
    </submittedName>
</protein>
<dbReference type="RefSeq" id="WP_057823181.1">
    <property type="nucleotide sequence ID" value="NZ_AZEA01000002.1"/>
</dbReference>
<dbReference type="CDD" id="cd07067">
    <property type="entry name" value="HP_PGM_like"/>
    <property type="match status" value="1"/>
</dbReference>
<evidence type="ECO:0000256" key="1">
    <source>
        <dbReference type="PIRSR" id="PIRSR613078-1"/>
    </source>
</evidence>
<dbReference type="Pfam" id="PF00300">
    <property type="entry name" value="His_Phos_1"/>
    <property type="match status" value="2"/>
</dbReference>
<dbReference type="SMART" id="SM00855">
    <property type="entry name" value="PGAM"/>
    <property type="match status" value="1"/>
</dbReference>
<dbReference type="SUPFAM" id="SSF53254">
    <property type="entry name" value="Phosphoglycerate mutase-like"/>
    <property type="match status" value="1"/>
</dbReference>
<name>A0A0R1L8Z8_9LACO</name>
<feature type="active site" description="Tele-phosphohistidine intermediate" evidence="1">
    <location>
        <position position="10"/>
    </location>
</feature>
<dbReference type="OrthoDB" id="4131070at2"/>
<feature type="binding site" evidence="2">
    <location>
        <begin position="9"/>
        <end position="16"/>
    </location>
    <ligand>
        <name>substrate</name>
    </ligand>
</feature>